<feature type="compositionally biased region" description="Basic and acidic residues" evidence="1">
    <location>
        <begin position="130"/>
        <end position="140"/>
    </location>
</feature>
<protein>
    <submittedName>
        <fullName evidence="2">Uncharacterized protein</fullName>
    </submittedName>
</protein>
<sequence>MDEEEDSLYAVDNLELMMRHDVAEGVLWGKHDDADGRNSVQLLLQQVLISSTIIMSSGLDPKGPSQPNLDAAYTTAGNPATKEPAEKAQASQKDDSAPIDKRIPSEQAHSQSEATPTSVARGIRGAPPGEEAKGETHESVGRNQELDGQQMAAPGEGKVADAVDQKPGATGAQPDLASDLDRKKEEQKEAREEIKTQKKEDVDVAGVLGQRGGPANPVDKEGYPNSDYK</sequence>
<organism evidence="2 3">
    <name type="scientific">Aureobasidium pullulans</name>
    <name type="common">Black yeast</name>
    <name type="synonym">Pullularia pullulans</name>
    <dbReference type="NCBI Taxonomy" id="5580"/>
    <lineage>
        <taxon>Eukaryota</taxon>
        <taxon>Fungi</taxon>
        <taxon>Dikarya</taxon>
        <taxon>Ascomycota</taxon>
        <taxon>Pezizomycotina</taxon>
        <taxon>Dothideomycetes</taxon>
        <taxon>Dothideomycetidae</taxon>
        <taxon>Dothideales</taxon>
        <taxon>Saccotheciaceae</taxon>
        <taxon>Aureobasidium</taxon>
    </lineage>
</organism>
<dbReference type="EMBL" id="QZBT01000036">
    <property type="protein sequence ID" value="THZ85140.1"/>
    <property type="molecule type" value="Genomic_DNA"/>
</dbReference>
<evidence type="ECO:0000313" key="2">
    <source>
        <dbReference type="EMBL" id="THZ85140.1"/>
    </source>
</evidence>
<gene>
    <name evidence="2" type="ORF">D6C84_03492</name>
</gene>
<evidence type="ECO:0000256" key="1">
    <source>
        <dbReference type="SAM" id="MobiDB-lite"/>
    </source>
</evidence>
<name>A0A4S9XYW0_AURPU</name>
<comment type="caution">
    <text evidence="2">The sequence shown here is derived from an EMBL/GenBank/DDBJ whole genome shotgun (WGS) entry which is preliminary data.</text>
</comment>
<dbReference type="Proteomes" id="UP000310039">
    <property type="component" value="Unassembled WGS sequence"/>
</dbReference>
<feature type="region of interest" description="Disordered" evidence="1">
    <location>
        <begin position="59"/>
        <end position="229"/>
    </location>
</feature>
<proteinExistence type="predicted"/>
<reference evidence="2 3" key="1">
    <citation type="submission" date="2018-10" db="EMBL/GenBank/DDBJ databases">
        <title>Fifty Aureobasidium pullulans genomes reveal a recombining polyextremotolerant generalist.</title>
        <authorList>
            <person name="Gostincar C."/>
            <person name="Turk M."/>
            <person name="Zajc J."/>
            <person name="Gunde-Cimerman N."/>
        </authorList>
    </citation>
    <scope>NUCLEOTIDE SEQUENCE [LARGE SCALE GENOMIC DNA]</scope>
    <source>
        <strain evidence="2 3">EXF-3403</strain>
    </source>
</reference>
<feature type="compositionally biased region" description="Basic and acidic residues" evidence="1">
    <location>
        <begin position="218"/>
        <end position="229"/>
    </location>
</feature>
<feature type="compositionally biased region" description="Basic and acidic residues" evidence="1">
    <location>
        <begin position="92"/>
        <end position="104"/>
    </location>
</feature>
<dbReference type="AlphaFoldDB" id="A0A4S9XYW0"/>
<feature type="compositionally biased region" description="Basic and acidic residues" evidence="1">
    <location>
        <begin position="179"/>
        <end position="202"/>
    </location>
</feature>
<feature type="compositionally biased region" description="Polar residues" evidence="1">
    <location>
        <begin position="107"/>
        <end position="118"/>
    </location>
</feature>
<accession>A0A4S9XYW0</accession>
<evidence type="ECO:0000313" key="3">
    <source>
        <dbReference type="Proteomes" id="UP000310039"/>
    </source>
</evidence>